<evidence type="ECO:0000313" key="1">
    <source>
        <dbReference type="EMBL" id="MFH0248242.1"/>
    </source>
</evidence>
<name>A0ABW7HQT6_9ACTN</name>
<comment type="caution">
    <text evidence="1">The sequence shown here is derived from an EMBL/GenBank/DDBJ whole genome shotgun (WGS) entry which is preliminary data.</text>
</comment>
<reference evidence="1 2" key="1">
    <citation type="submission" date="2024-10" db="EMBL/GenBank/DDBJ databases">
        <authorList>
            <person name="Cho J.-C."/>
        </authorList>
    </citation>
    <scope>NUCLEOTIDE SEQUENCE [LARGE SCALE GENOMIC DNA]</scope>
    <source>
        <strain evidence="1 2">KCTC29696</strain>
    </source>
</reference>
<dbReference type="Proteomes" id="UP001607069">
    <property type="component" value="Unassembled WGS sequence"/>
</dbReference>
<sequence length="469" mass="52505">MAVKFGVPPEGDKIRSLVEERLAQAMKEEGAKITVDWRGEQKHLYVISMPVDMLYFNPDTHRIRAQRTLDPDRNRVLEEDPWGEEAQEYLHRLLRCRPSNPTQTDPDYLALQEELDDAGQKEPGIISPDGILVDGNTRCAALRDIGIKDIRVGVLPPDTSRRDINNVELALQLRRDKRREYSYINRLIAIEEELAAGRREEDVARDFNIKTRTLRQDRWVYQLINEAIERSSTSGGVGLRLVDFEEQQEKLRELHRDYTALAETDPDAAEQLKESRLAMVVLNYPKTSVRFAEADFYSRYLDDRLPDELKPEAQESAAVSIPGLPGVAVPDATAAAKTTRALTDTLLQAKAAAQAGDKLEPAAVAQADALIKTARKTFDVAVKMAGQNAQLQKRQVAVPERLTDAADHVNQCVREFAEAKAKRALDEDAFDDALLTLRASLAQLAKQASRTFSSPGDGVAWLLEAVKED</sequence>
<dbReference type="SUPFAM" id="SSF110849">
    <property type="entry name" value="ParB/Sulfiredoxin"/>
    <property type="match status" value="1"/>
</dbReference>
<protein>
    <submittedName>
        <fullName evidence="1">Transcriptional regulator</fullName>
    </submittedName>
</protein>
<dbReference type="InterPro" id="IPR036086">
    <property type="entry name" value="ParB/Sulfiredoxin_sf"/>
</dbReference>
<keyword evidence="2" id="KW-1185">Reference proteome</keyword>
<gene>
    <name evidence="1" type="ORF">ACG5V6_08460</name>
</gene>
<evidence type="ECO:0000313" key="2">
    <source>
        <dbReference type="Proteomes" id="UP001607069"/>
    </source>
</evidence>
<dbReference type="RefSeq" id="WP_279949559.1">
    <property type="nucleotide sequence ID" value="NZ_BAABEN010000009.1"/>
</dbReference>
<organism evidence="1 2">
    <name type="scientific">Streptomyces chitinivorans</name>
    <dbReference type="NCBI Taxonomy" id="1257027"/>
    <lineage>
        <taxon>Bacteria</taxon>
        <taxon>Bacillati</taxon>
        <taxon>Actinomycetota</taxon>
        <taxon>Actinomycetes</taxon>
        <taxon>Kitasatosporales</taxon>
        <taxon>Streptomycetaceae</taxon>
        <taxon>Streptomyces</taxon>
    </lineage>
</organism>
<proteinExistence type="predicted"/>
<accession>A0ABW7HQT6</accession>
<dbReference type="EMBL" id="JBIHMK010000021">
    <property type="protein sequence ID" value="MFH0248242.1"/>
    <property type="molecule type" value="Genomic_DNA"/>
</dbReference>